<accession>A0ACC1QEX3</accession>
<gene>
    <name evidence="1" type="ORF">NLG97_g9824</name>
</gene>
<dbReference type="Proteomes" id="UP001148737">
    <property type="component" value="Unassembled WGS sequence"/>
</dbReference>
<proteinExistence type="predicted"/>
<sequence length="215" mass="23227">MAPVLTPLLKRAFAAVSAASAVPSATIDGGATDGPLADATRMLAARDTTASSSSKRPDPASGVLDPHDISNVGFFVLFALLGLAFVVGGIWFFFWARNGGFYFKQTDWEDYKTGITGFPNPIPELYPSTYVACKEALAYYGGKEFVIIKQAKTTVTEDGKVEYNIPEGCAPLSLLPQCTKINDLPEGSMSSHQYAATTRCYEDVSSIDWPKYHAF</sequence>
<evidence type="ECO:0000313" key="2">
    <source>
        <dbReference type="Proteomes" id="UP001148737"/>
    </source>
</evidence>
<comment type="caution">
    <text evidence="1">The sequence shown here is derived from an EMBL/GenBank/DDBJ whole genome shotgun (WGS) entry which is preliminary data.</text>
</comment>
<organism evidence="1 2">
    <name type="scientific">Lecanicillium saksenae</name>
    <dbReference type="NCBI Taxonomy" id="468837"/>
    <lineage>
        <taxon>Eukaryota</taxon>
        <taxon>Fungi</taxon>
        <taxon>Dikarya</taxon>
        <taxon>Ascomycota</taxon>
        <taxon>Pezizomycotina</taxon>
        <taxon>Sordariomycetes</taxon>
        <taxon>Hypocreomycetidae</taxon>
        <taxon>Hypocreales</taxon>
        <taxon>Cordycipitaceae</taxon>
        <taxon>Lecanicillium</taxon>
    </lineage>
</organism>
<keyword evidence="2" id="KW-1185">Reference proteome</keyword>
<protein>
    <submittedName>
        <fullName evidence="1">Uncharacterized protein</fullName>
    </submittedName>
</protein>
<evidence type="ECO:0000313" key="1">
    <source>
        <dbReference type="EMBL" id="KAJ3474482.1"/>
    </source>
</evidence>
<dbReference type="EMBL" id="JANAKD010002172">
    <property type="protein sequence ID" value="KAJ3474482.1"/>
    <property type="molecule type" value="Genomic_DNA"/>
</dbReference>
<reference evidence="1" key="1">
    <citation type="submission" date="2022-07" db="EMBL/GenBank/DDBJ databases">
        <title>Genome Sequence of Lecanicillium saksenae.</title>
        <authorList>
            <person name="Buettner E."/>
        </authorList>
    </citation>
    <scope>NUCLEOTIDE SEQUENCE</scope>
    <source>
        <strain evidence="1">VT-O1</strain>
    </source>
</reference>
<name>A0ACC1QEX3_9HYPO</name>